<protein>
    <submittedName>
        <fullName evidence="1">Uncharacterized protein</fullName>
    </submittedName>
</protein>
<comment type="caution">
    <text evidence="1">The sequence shown here is derived from an EMBL/GenBank/DDBJ whole genome shotgun (WGS) entry which is preliminary data.</text>
</comment>
<gene>
    <name evidence="1" type="ORF">DVH24_012302</name>
</gene>
<name>A0A498HM90_MALDO</name>
<dbReference type="Proteomes" id="UP000290289">
    <property type="component" value="Chromosome 15"/>
</dbReference>
<reference evidence="1 2" key="1">
    <citation type="submission" date="2018-10" db="EMBL/GenBank/DDBJ databases">
        <title>A high-quality apple genome assembly.</title>
        <authorList>
            <person name="Hu J."/>
        </authorList>
    </citation>
    <scope>NUCLEOTIDE SEQUENCE [LARGE SCALE GENOMIC DNA]</scope>
    <source>
        <strain evidence="2">cv. HFTH1</strain>
        <tissue evidence="1">Young leaf</tissue>
    </source>
</reference>
<dbReference type="PANTHER" id="PTHR37763">
    <property type="entry name" value="EXOSOME COMPLEX EXONUCLEASE"/>
    <property type="match status" value="1"/>
</dbReference>
<sequence>MFNDLIDWLKNERELLVSVAKLERTLGRPASWKLSAEEVDEDIRSLIAVLVRTFVLLYYLYGHVRDIEVDVRGGVCCCGSENDFRLCMGRIVTLDEEDMVWSGVRQLDRALGLFQVCMGNGRDGRSFATARPYMNVSLNLRGYLCDSLISEQFIEVGTAVERLARIGEVVAATTMSLTQ</sequence>
<proteinExistence type="predicted"/>
<organism evidence="1 2">
    <name type="scientific">Malus domestica</name>
    <name type="common">Apple</name>
    <name type="synonym">Pyrus malus</name>
    <dbReference type="NCBI Taxonomy" id="3750"/>
    <lineage>
        <taxon>Eukaryota</taxon>
        <taxon>Viridiplantae</taxon>
        <taxon>Streptophyta</taxon>
        <taxon>Embryophyta</taxon>
        <taxon>Tracheophyta</taxon>
        <taxon>Spermatophyta</taxon>
        <taxon>Magnoliopsida</taxon>
        <taxon>eudicotyledons</taxon>
        <taxon>Gunneridae</taxon>
        <taxon>Pentapetalae</taxon>
        <taxon>rosids</taxon>
        <taxon>fabids</taxon>
        <taxon>Rosales</taxon>
        <taxon>Rosaceae</taxon>
        <taxon>Amygdaloideae</taxon>
        <taxon>Maleae</taxon>
        <taxon>Malus</taxon>
    </lineage>
</organism>
<dbReference type="PANTHER" id="PTHR37763:SF1">
    <property type="entry name" value="EXOSOME COMPLEX EXONUCLEASE"/>
    <property type="match status" value="1"/>
</dbReference>
<dbReference type="AlphaFoldDB" id="A0A498HM90"/>
<dbReference type="EMBL" id="RDQH01000341">
    <property type="protein sequence ID" value="RXH72618.1"/>
    <property type="molecule type" value="Genomic_DNA"/>
</dbReference>
<evidence type="ECO:0000313" key="2">
    <source>
        <dbReference type="Proteomes" id="UP000290289"/>
    </source>
</evidence>
<keyword evidence="2" id="KW-1185">Reference proteome</keyword>
<evidence type="ECO:0000313" key="1">
    <source>
        <dbReference type="EMBL" id="RXH72618.1"/>
    </source>
</evidence>
<accession>A0A498HM90</accession>